<dbReference type="Pfam" id="PF17921">
    <property type="entry name" value="Integrase_H2C2"/>
    <property type="match status" value="1"/>
</dbReference>
<dbReference type="PANTHER" id="PTHR37984">
    <property type="entry name" value="PROTEIN CBG26694"/>
    <property type="match status" value="1"/>
</dbReference>
<dbReference type="GO" id="GO:0003964">
    <property type="term" value="F:RNA-directed DNA polymerase activity"/>
    <property type="evidence" value="ECO:0007669"/>
    <property type="project" value="UniProtKB-EC"/>
</dbReference>
<dbReference type="EC" id="2.7.7.49" evidence="1"/>
<dbReference type="FunFam" id="1.10.340.70:FF:000001">
    <property type="entry name" value="Retrovirus-related Pol polyprotein from transposon gypsy-like Protein"/>
    <property type="match status" value="1"/>
</dbReference>
<comment type="caution">
    <text evidence="3">The sequence shown here is derived from an EMBL/GenBank/DDBJ whole genome shotgun (WGS) entry which is preliminary data.</text>
</comment>
<dbReference type="Pfam" id="PF00665">
    <property type="entry name" value="rve"/>
    <property type="match status" value="1"/>
</dbReference>
<dbReference type="InterPro" id="IPR050951">
    <property type="entry name" value="Retrovirus_Pol_polyprotein"/>
</dbReference>
<evidence type="ECO:0000313" key="4">
    <source>
        <dbReference type="Proteomes" id="UP000198287"/>
    </source>
</evidence>
<dbReference type="SUPFAM" id="SSF56672">
    <property type="entry name" value="DNA/RNA polymerases"/>
    <property type="match status" value="1"/>
</dbReference>
<evidence type="ECO:0000313" key="3">
    <source>
        <dbReference type="EMBL" id="OXA46889.1"/>
    </source>
</evidence>
<dbReference type="PANTHER" id="PTHR37984:SF5">
    <property type="entry name" value="PROTEIN NYNRIN-LIKE"/>
    <property type="match status" value="1"/>
</dbReference>
<evidence type="ECO:0000259" key="2">
    <source>
        <dbReference type="PROSITE" id="PS50994"/>
    </source>
</evidence>
<dbReference type="InterPro" id="IPR041588">
    <property type="entry name" value="Integrase_H2C2"/>
</dbReference>
<dbReference type="GO" id="GO:0003676">
    <property type="term" value="F:nucleic acid binding"/>
    <property type="evidence" value="ECO:0007669"/>
    <property type="project" value="InterPro"/>
</dbReference>
<dbReference type="GO" id="GO:0015074">
    <property type="term" value="P:DNA integration"/>
    <property type="evidence" value="ECO:0007669"/>
    <property type="project" value="InterPro"/>
</dbReference>
<reference evidence="3 4" key="1">
    <citation type="submission" date="2015-12" db="EMBL/GenBank/DDBJ databases">
        <title>The genome of Folsomia candida.</title>
        <authorList>
            <person name="Faddeeva A."/>
            <person name="Derks M.F."/>
            <person name="Anvar Y."/>
            <person name="Smit S."/>
            <person name="Van Straalen N."/>
            <person name="Roelofs D."/>
        </authorList>
    </citation>
    <scope>NUCLEOTIDE SEQUENCE [LARGE SCALE GENOMIC DNA]</scope>
    <source>
        <strain evidence="3 4">VU population</strain>
        <tissue evidence="3">Whole body</tissue>
    </source>
</reference>
<dbReference type="EMBL" id="LNIX01000014">
    <property type="protein sequence ID" value="OXA46889.1"/>
    <property type="molecule type" value="Genomic_DNA"/>
</dbReference>
<dbReference type="InterPro" id="IPR043502">
    <property type="entry name" value="DNA/RNA_pol_sf"/>
</dbReference>
<keyword evidence="4" id="KW-1185">Reference proteome</keyword>
<dbReference type="Gene3D" id="3.30.420.10">
    <property type="entry name" value="Ribonuclease H-like superfamily/Ribonuclease H"/>
    <property type="match status" value="1"/>
</dbReference>
<dbReference type="Gene3D" id="1.10.340.70">
    <property type="match status" value="1"/>
</dbReference>
<protein>
    <recommendedName>
        <fullName evidence="1">RNA-directed DNA polymerase</fullName>
        <ecNumber evidence="1">2.7.7.49</ecNumber>
    </recommendedName>
</protein>
<name>A0A226DNV4_FOLCA</name>
<accession>A0A226DNV4</accession>
<dbReference type="AlphaFoldDB" id="A0A226DNV4"/>
<dbReference type="InterPro" id="IPR001584">
    <property type="entry name" value="Integrase_cat-core"/>
</dbReference>
<sequence length="746" mass="85936">MCMILKDIPKPEFPINSVEHKIEELLEKFPTVPRKDGKLGMTSFAMHKIELTDETPIAETPRYYPPHLSREIQRQVDDLLKQGLIRPSKSPYGFNPVLQKKPDGHIVSQGGLKMQEEKVRAIRDFPEPTTVNRVLRFHEESIPSIQGCYANKSYVDRDPVEPLSDEPDHLEGNRDIYTPIFALNFCNNFLEKVKLAQNLDNNLLVIRKIVENRPLAKEDLSKLEGIPESRKSDLRWFKKRYLVKDEVLCRFVATFESPDLITSGNDDENEIEVDVHSSNGMAHTPVSTLESHSLVAHTPELLPHTAEILALTPEVEVRTDLVGRRPVPNSFPVGMVAVPVVAKSLIEEVMNVFHDSAEAGHMGVKKTQNSIKRRFFWNGMNKDIHEYVKSCRKCQQFKTDRMKPRGLLGNVPIANAVFETIFIDFIGPYPRSFRRRNTYCLVVVDQLSNWVELFPMTKATGEKVAMCLEDQIFCRYGAPKCIISDNGSNFINKKMKKLCKEWSIRHATISAYHPIPNRSERTNQDLVRMIATFIESTHGKWDENIQKFALVLRSMVNDTTQVSPAILNLGREIALPIDRALKTDVTKWSEEEKVDFARKLPESIRDLISRVKVRIAKVHENNKRYFDLKRREEIFEVGQEVWIRNHAQSDKDSNINQKFLPKWLGPFKILRRNADTYTNDVCSRLIPKRHVSDLKPYFSRPPRSGKVPIPIRKVVTDQEPKIPVVRQLRARTKVDYRKLATIGRTN</sequence>
<proteinExistence type="predicted"/>
<gene>
    <name evidence="3" type="ORF">Fcan01_18442</name>
</gene>
<dbReference type="GO" id="GO:0042575">
    <property type="term" value="C:DNA polymerase complex"/>
    <property type="evidence" value="ECO:0007669"/>
    <property type="project" value="UniProtKB-ARBA"/>
</dbReference>
<dbReference type="OrthoDB" id="5978043at2759"/>
<organism evidence="3 4">
    <name type="scientific">Folsomia candida</name>
    <name type="common">Springtail</name>
    <dbReference type="NCBI Taxonomy" id="158441"/>
    <lineage>
        <taxon>Eukaryota</taxon>
        <taxon>Metazoa</taxon>
        <taxon>Ecdysozoa</taxon>
        <taxon>Arthropoda</taxon>
        <taxon>Hexapoda</taxon>
        <taxon>Collembola</taxon>
        <taxon>Entomobryomorpha</taxon>
        <taxon>Isotomoidea</taxon>
        <taxon>Isotomidae</taxon>
        <taxon>Proisotominae</taxon>
        <taxon>Folsomia</taxon>
    </lineage>
</organism>
<dbReference type="Proteomes" id="UP000198287">
    <property type="component" value="Unassembled WGS sequence"/>
</dbReference>
<dbReference type="InterPro" id="IPR012337">
    <property type="entry name" value="RNaseH-like_sf"/>
</dbReference>
<dbReference type="STRING" id="158441.A0A226DNV4"/>
<dbReference type="Gene3D" id="3.10.10.10">
    <property type="entry name" value="HIV Type 1 Reverse Transcriptase, subunit A, domain 1"/>
    <property type="match status" value="1"/>
</dbReference>
<dbReference type="SUPFAM" id="SSF53098">
    <property type="entry name" value="Ribonuclease H-like"/>
    <property type="match status" value="1"/>
</dbReference>
<dbReference type="PROSITE" id="PS50994">
    <property type="entry name" value="INTEGRASE"/>
    <property type="match status" value="1"/>
</dbReference>
<evidence type="ECO:0000256" key="1">
    <source>
        <dbReference type="ARBA" id="ARBA00012493"/>
    </source>
</evidence>
<dbReference type="InterPro" id="IPR036397">
    <property type="entry name" value="RNaseH_sf"/>
</dbReference>
<feature type="domain" description="Integrase catalytic" evidence="2">
    <location>
        <begin position="408"/>
        <end position="572"/>
    </location>
</feature>